<name>A0A1G6SZU8_9ACTN</name>
<accession>A0A1G6SZU8</accession>
<organism evidence="1 2">
    <name type="scientific">Geodermatophilus telluris</name>
    <dbReference type="NCBI Taxonomy" id="1190417"/>
    <lineage>
        <taxon>Bacteria</taxon>
        <taxon>Bacillati</taxon>
        <taxon>Actinomycetota</taxon>
        <taxon>Actinomycetes</taxon>
        <taxon>Geodermatophilales</taxon>
        <taxon>Geodermatophilaceae</taxon>
        <taxon>Geodermatophilus</taxon>
    </lineage>
</organism>
<dbReference type="EMBL" id="FMZF01000006">
    <property type="protein sequence ID" value="SDD22164.1"/>
    <property type="molecule type" value="Genomic_DNA"/>
</dbReference>
<gene>
    <name evidence="1" type="ORF">SAMN05660690_3688</name>
</gene>
<evidence type="ECO:0000313" key="2">
    <source>
        <dbReference type="Proteomes" id="UP000199416"/>
    </source>
</evidence>
<dbReference type="OrthoDB" id="5772641at2"/>
<dbReference type="AlphaFoldDB" id="A0A1G6SZU8"/>
<dbReference type="RefSeq" id="WP_091367454.1">
    <property type="nucleotide sequence ID" value="NZ_FMZF01000006.1"/>
</dbReference>
<dbReference type="Proteomes" id="UP000199416">
    <property type="component" value="Unassembled WGS sequence"/>
</dbReference>
<reference evidence="2" key="1">
    <citation type="submission" date="2016-10" db="EMBL/GenBank/DDBJ databases">
        <authorList>
            <person name="Varghese N."/>
            <person name="Submissions S."/>
        </authorList>
    </citation>
    <scope>NUCLEOTIDE SEQUENCE [LARGE SCALE GENOMIC DNA]</scope>
    <source>
        <strain evidence="2">DSM 45421</strain>
    </source>
</reference>
<keyword evidence="2" id="KW-1185">Reference proteome</keyword>
<evidence type="ECO:0000313" key="1">
    <source>
        <dbReference type="EMBL" id="SDD22164.1"/>
    </source>
</evidence>
<proteinExistence type="predicted"/>
<protein>
    <submittedName>
        <fullName evidence="1">Uncharacterized protein</fullName>
    </submittedName>
</protein>
<sequence length="59" mass="6406">MADYTATAISEGDHFVIDVPGVGTTEAGRVEDVEEMALELVVARTHAAREDVHLDLRIL</sequence>